<dbReference type="SUPFAM" id="SSF52833">
    <property type="entry name" value="Thioredoxin-like"/>
    <property type="match status" value="1"/>
</dbReference>
<proteinExistence type="predicted"/>
<evidence type="ECO:0000313" key="3">
    <source>
        <dbReference type="EMBL" id="SNS25022.1"/>
    </source>
</evidence>
<protein>
    <submittedName>
        <fullName evidence="3">Thioredoxin</fullName>
    </submittedName>
</protein>
<dbReference type="Gene3D" id="3.40.30.10">
    <property type="entry name" value="Glutaredoxin"/>
    <property type="match status" value="1"/>
</dbReference>
<accession>A0A239CYT8</accession>
<feature type="signal peptide" evidence="1">
    <location>
        <begin position="1"/>
        <end position="25"/>
    </location>
</feature>
<dbReference type="EMBL" id="FZOU01000001">
    <property type="protein sequence ID" value="SNS25022.1"/>
    <property type="molecule type" value="Genomic_DNA"/>
</dbReference>
<feature type="chain" id="PRO_5012557117" evidence="1">
    <location>
        <begin position="26"/>
        <end position="228"/>
    </location>
</feature>
<keyword evidence="1" id="KW-0732">Signal</keyword>
<keyword evidence="4" id="KW-1185">Reference proteome</keyword>
<feature type="domain" description="Thioredoxin-like fold" evidence="2">
    <location>
        <begin position="49"/>
        <end position="183"/>
    </location>
</feature>
<evidence type="ECO:0000256" key="1">
    <source>
        <dbReference type="SAM" id="SignalP"/>
    </source>
</evidence>
<name>A0A239CYT8_9BACT</name>
<dbReference type="AlphaFoldDB" id="A0A239CYT8"/>
<dbReference type="InterPro" id="IPR012336">
    <property type="entry name" value="Thioredoxin-like_fold"/>
</dbReference>
<dbReference type="InterPro" id="IPR036249">
    <property type="entry name" value="Thioredoxin-like_sf"/>
</dbReference>
<evidence type="ECO:0000259" key="2">
    <source>
        <dbReference type="Pfam" id="PF13462"/>
    </source>
</evidence>
<sequence length="228" mass="25151">MRLTLMNRFVLLAAAALLTALPVNAQMSVPPGQGTAFHDTSMLKLPAGAKVAIFEFEDLECPACAHDAPIVRAAIVKYKIPYLRHDFPLPMHRWSKDAAVTARYLQDKVSLAVAENFRRDVFAAQTSISSKDDLNNFTAKWFARNGQKMPFVMDPNGLFIAEVNADYTLGQRLGVAETPTILVLTERGWIQIKDITQLYSTIDAVIAQSGAAKPVVHNNVKKPVTTQK</sequence>
<dbReference type="Pfam" id="PF13462">
    <property type="entry name" value="Thioredoxin_4"/>
    <property type="match status" value="1"/>
</dbReference>
<reference evidence="3 4" key="1">
    <citation type="submission" date="2017-06" db="EMBL/GenBank/DDBJ databases">
        <authorList>
            <person name="Kim H.J."/>
            <person name="Triplett B.A."/>
        </authorList>
    </citation>
    <scope>NUCLEOTIDE SEQUENCE [LARGE SCALE GENOMIC DNA]</scope>
    <source>
        <strain evidence="3 4">DSM 18704</strain>
    </source>
</reference>
<evidence type="ECO:0000313" key="4">
    <source>
        <dbReference type="Proteomes" id="UP000198356"/>
    </source>
</evidence>
<dbReference type="RefSeq" id="WP_245817743.1">
    <property type="nucleotide sequence ID" value="NZ_FZOU01000001.1"/>
</dbReference>
<organism evidence="3 4">
    <name type="scientific">Granulicella rosea</name>
    <dbReference type="NCBI Taxonomy" id="474952"/>
    <lineage>
        <taxon>Bacteria</taxon>
        <taxon>Pseudomonadati</taxon>
        <taxon>Acidobacteriota</taxon>
        <taxon>Terriglobia</taxon>
        <taxon>Terriglobales</taxon>
        <taxon>Acidobacteriaceae</taxon>
        <taxon>Granulicella</taxon>
    </lineage>
</organism>
<gene>
    <name evidence="3" type="ORF">SAMN05421770_101183</name>
</gene>
<dbReference type="Proteomes" id="UP000198356">
    <property type="component" value="Unassembled WGS sequence"/>
</dbReference>